<protein>
    <submittedName>
        <fullName evidence="6">PPPDE putative peptidase domain-containing protein</fullName>
    </submittedName>
</protein>
<evidence type="ECO:0000256" key="3">
    <source>
        <dbReference type="ARBA" id="ARBA00022801"/>
    </source>
</evidence>
<dbReference type="Pfam" id="PF05903">
    <property type="entry name" value="Peptidase_C97"/>
    <property type="match status" value="1"/>
</dbReference>
<dbReference type="GO" id="GO:0101005">
    <property type="term" value="F:deubiquitinase activity"/>
    <property type="evidence" value="ECO:0007669"/>
    <property type="project" value="TreeGrafter"/>
</dbReference>
<comment type="similarity">
    <text evidence="1">Belongs to the DeSI family.</text>
</comment>
<reference evidence="6" key="2">
    <citation type="submission" date="2019-10" db="EMBL/GenBank/DDBJ databases">
        <title>Conservation and host-specific expression of non-tandemly repeated heterogenous ribosome RNA gene in arbuscular mycorrhizal fungi.</title>
        <authorList>
            <person name="Maeda T."/>
            <person name="Kobayashi Y."/>
            <person name="Nakagawa T."/>
            <person name="Ezawa T."/>
            <person name="Yamaguchi K."/>
            <person name="Bino T."/>
            <person name="Nishimoto Y."/>
            <person name="Shigenobu S."/>
            <person name="Kawaguchi M."/>
        </authorList>
    </citation>
    <scope>NUCLEOTIDE SEQUENCE</scope>
    <source>
        <strain evidence="6">HR1</strain>
    </source>
</reference>
<evidence type="ECO:0000259" key="4">
    <source>
        <dbReference type="PROSITE" id="PS51858"/>
    </source>
</evidence>
<evidence type="ECO:0000313" key="7">
    <source>
        <dbReference type="Proteomes" id="UP000247702"/>
    </source>
</evidence>
<dbReference type="OrthoDB" id="412286at2759"/>
<dbReference type="GO" id="GO:0016579">
    <property type="term" value="P:protein deubiquitination"/>
    <property type="evidence" value="ECO:0007669"/>
    <property type="project" value="TreeGrafter"/>
</dbReference>
<dbReference type="GO" id="GO:0006508">
    <property type="term" value="P:proteolysis"/>
    <property type="evidence" value="ECO:0007669"/>
    <property type="project" value="UniProtKB-KW"/>
</dbReference>
<organism evidence="5 7">
    <name type="scientific">Rhizophagus clarus</name>
    <dbReference type="NCBI Taxonomy" id="94130"/>
    <lineage>
        <taxon>Eukaryota</taxon>
        <taxon>Fungi</taxon>
        <taxon>Fungi incertae sedis</taxon>
        <taxon>Mucoromycota</taxon>
        <taxon>Glomeromycotina</taxon>
        <taxon>Glomeromycetes</taxon>
        <taxon>Glomerales</taxon>
        <taxon>Glomeraceae</taxon>
        <taxon>Rhizophagus</taxon>
    </lineage>
</organism>
<sequence length="251" mass="28111">MSSRVTSSSTVDSSEIPLCKEQYISVYLNVYDMLPKGKITDMCYKMGFGVFHSSVEILGREYNFGGHDSDYTGVFVTRPKHGPPNVTFKESIAMGYTTMDKEEIKNVIDELSREWRGNSYNLLTRNCNHFSSVLCEQLVGKPAPKWINRAAKLGTFFPCIQSNSWIMSSMKKYFSDEVNIPTASSNVEYEYISKRLKSVAWSVVPNGPELDNVTVPITATTNTNTNADTSTNVNTNTTANYEPYIIPGAKH</sequence>
<dbReference type="PANTHER" id="PTHR12378:SF80">
    <property type="entry name" value="IP06716P-RELATED"/>
    <property type="match status" value="1"/>
</dbReference>
<keyword evidence="7" id="KW-1185">Reference proteome</keyword>
<gene>
    <name evidence="6" type="ORF">RCL2_000404200</name>
    <name evidence="5" type="ORF">RclHR1_04510009</name>
</gene>
<evidence type="ECO:0000313" key="5">
    <source>
        <dbReference type="EMBL" id="GBC02237.1"/>
    </source>
</evidence>
<evidence type="ECO:0000256" key="1">
    <source>
        <dbReference type="ARBA" id="ARBA00008140"/>
    </source>
</evidence>
<reference evidence="5 7" key="1">
    <citation type="submission" date="2017-11" db="EMBL/GenBank/DDBJ databases">
        <title>The genome of Rhizophagus clarus HR1 reveals common genetic basis of auxotrophy among arbuscular mycorrhizal fungi.</title>
        <authorList>
            <person name="Kobayashi Y."/>
        </authorList>
    </citation>
    <scope>NUCLEOTIDE SEQUENCE [LARGE SCALE GENOMIC DNA]</scope>
    <source>
        <strain evidence="5 7">HR1</strain>
    </source>
</reference>
<dbReference type="Proteomes" id="UP000615446">
    <property type="component" value="Unassembled WGS sequence"/>
</dbReference>
<dbReference type="Gene3D" id="3.90.1720.30">
    <property type="entry name" value="PPPDE domains"/>
    <property type="match status" value="1"/>
</dbReference>
<dbReference type="EMBL" id="BLAL01000025">
    <property type="protein sequence ID" value="GES76641.1"/>
    <property type="molecule type" value="Genomic_DNA"/>
</dbReference>
<dbReference type="Proteomes" id="UP000247702">
    <property type="component" value="Unassembled WGS sequence"/>
</dbReference>
<comment type="caution">
    <text evidence="5">The sequence shown here is derived from an EMBL/GenBank/DDBJ whole genome shotgun (WGS) entry which is preliminary data.</text>
</comment>
<dbReference type="PANTHER" id="PTHR12378">
    <property type="entry name" value="DESUMOYLATING ISOPEPTIDASE"/>
    <property type="match status" value="1"/>
</dbReference>
<dbReference type="EMBL" id="BEXD01003817">
    <property type="protein sequence ID" value="GBC02237.1"/>
    <property type="molecule type" value="Genomic_DNA"/>
</dbReference>
<dbReference type="PROSITE" id="PS51858">
    <property type="entry name" value="PPPDE"/>
    <property type="match status" value="1"/>
</dbReference>
<keyword evidence="3" id="KW-0378">Hydrolase</keyword>
<dbReference type="STRING" id="94130.A0A2Z6SBL2"/>
<dbReference type="SMART" id="SM01179">
    <property type="entry name" value="DUF862"/>
    <property type="match status" value="1"/>
</dbReference>
<evidence type="ECO:0000313" key="6">
    <source>
        <dbReference type="EMBL" id="GES76641.1"/>
    </source>
</evidence>
<evidence type="ECO:0000256" key="2">
    <source>
        <dbReference type="ARBA" id="ARBA00022670"/>
    </source>
</evidence>
<dbReference type="InterPro" id="IPR008580">
    <property type="entry name" value="PPPDE_dom"/>
</dbReference>
<dbReference type="AlphaFoldDB" id="A0A2Z6SBL2"/>
<dbReference type="InterPro" id="IPR042266">
    <property type="entry name" value="PPPDE_sf"/>
</dbReference>
<keyword evidence="2" id="KW-0645">Protease</keyword>
<accession>A0A2Z6SBL2</accession>
<proteinExistence type="inferred from homology"/>
<name>A0A2Z6SBL2_9GLOM</name>
<feature type="domain" description="PPPDE" evidence="4">
    <location>
        <begin position="24"/>
        <end position="165"/>
    </location>
</feature>